<dbReference type="Gene3D" id="3.40.1360.10">
    <property type="match status" value="1"/>
</dbReference>
<evidence type="ECO:0000313" key="1">
    <source>
        <dbReference type="EMBL" id="MBD1430561.1"/>
    </source>
</evidence>
<keyword evidence="2" id="KW-1185">Reference proteome</keyword>
<name>A0ABR7YH20_9SPHI</name>
<comment type="caution">
    <text evidence="1">The sequence shown here is derived from an EMBL/GenBank/DDBJ whole genome shotgun (WGS) entry which is preliminary data.</text>
</comment>
<reference evidence="1 2" key="1">
    <citation type="submission" date="2020-08" db="EMBL/GenBank/DDBJ databases">
        <title>Sphingobacterium sp. DN04309 isolated from aquaculture water.</title>
        <authorList>
            <person name="Zhang M."/>
        </authorList>
    </citation>
    <scope>NUCLEOTIDE SEQUENCE [LARGE SCALE GENOMIC DNA]</scope>
    <source>
        <strain evidence="1 2">DN04309</strain>
    </source>
</reference>
<dbReference type="InterPro" id="IPR036977">
    <property type="entry name" value="DNA_primase_Znf_CHC2"/>
</dbReference>
<dbReference type="Pfam" id="PF13155">
    <property type="entry name" value="Toprim_2"/>
    <property type="match status" value="1"/>
</dbReference>
<dbReference type="EMBL" id="JACOIJ010000031">
    <property type="protein sequence ID" value="MBD1430561.1"/>
    <property type="molecule type" value="Genomic_DNA"/>
</dbReference>
<accession>A0ABR7YH20</accession>
<dbReference type="Gene3D" id="3.90.580.10">
    <property type="entry name" value="Zinc finger, CHC2-type domain"/>
    <property type="match status" value="1"/>
</dbReference>
<protein>
    <submittedName>
        <fullName evidence="1">Toprim domain-containing protein</fullName>
    </submittedName>
</protein>
<gene>
    <name evidence="1" type="ORF">H8B04_13495</name>
</gene>
<dbReference type="SUPFAM" id="SSF57783">
    <property type="entry name" value="Zinc beta-ribbon"/>
    <property type="match status" value="1"/>
</dbReference>
<proteinExistence type="predicted"/>
<organism evidence="1 2">
    <name type="scientific">Sphingobacterium litopenaei</name>
    <dbReference type="NCBI Taxonomy" id="2763500"/>
    <lineage>
        <taxon>Bacteria</taxon>
        <taxon>Pseudomonadati</taxon>
        <taxon>Bacteroidota</taxon>
        <taxon>Sphingobacteriia</taxon>
        <taxon>Sphingobacteriales</taxon>
        <taxon>Sphingobacteriaceae</taxon>
        <taxon>Sphingobacterium</taxon>
    </lineage>
</organism>
<sequence>MTCTELKRIPLISILDYLRIPCARMNSREAWFRNPFNGGKEKTASTKVDIHRNIWYSHSEGFGGNNIDFLLKFLETDNLSIVLDWADERKNVLSFHQLTILDKAPAMLYENERGYTILSVKLLENKALTDYLTDSRKIDIEIAKAYCQEIYYRTAKGQTFFAICFKNDSGGFELRNSYDKRSLLTKDITSINNGYKEVVLLEGFTDWLSYMTLKKNAGKPYLNANYCILNTTANLEKSFPFLQQHNGITSYLDIDGSGVKSYNTLRSHFEKTHVLKNGMEELQKKNCNIKDVNDYLIFTSSEEQTNNIQSGRKLRDRQDALYDSPVKLQNGQ</sequence>
<evidence type="ECO:0000313" key="2">
    <source>
        <dbReference type="Proteomes" id="UP000651271"/>
    </source>
</evidence>
<dbReference type="Proteomes" id="UP000651271">
    <property type="component" value="Unassembled WGS sequence"/>
</dbReference>